<feature type="domain" description="PBP" evidence="2">
    <location>
        <begin position="35"/>
        <end position="263"/>
    </location>
</feature>
<dbReference type="PANTHER" id="PTHR30570:SF1">
    <property type="entry name" value="PHOSPHATE-BINDING PROTEIN PSTS"/>
    <property type="match status" value="1"/>
</dbReference>
<evidence type="ECO:0000256" key="1">
    <source>
        <dbReference type="ARBA" id="ARBA00022729"/>
    </source>
</evidence>
<evidence type="ECO:0000313" key="3">
    <source>
        <dbReference type="EMBL" id="ACL03967.1"/>
    </source>
</evidence>
<dbReference type="Pfam" id="PF12849">
    <property type="entry name" value="PBP_like_2"/>
    <property type="match status" value="1"/>
</dbReference>
<evidence type="ECO:0000259" key="2">
    <source>
        <dbReference type="Pfam" id="PF12849"/>
    </source>
</evidence>
<accession>B8FIH7</accession>
<dbReference type="InterPro" id="IPR050811">
    <property type="entry name" value="Phosphate_ABC_transporter"/>
</dbReference>
<dbReference type="SUPFAM" id="SSF53850">
    <property type="entry name" value="Periplasmic binding protein-like II"/>
    <property type="match status" value="1"/>
</dbReference>
<evidence type="ECO:0000313" key="4">
    <source>
        <dbReference type="Proteomes" id="UP000000739"/>
    </source>
</evidence>
<keyword evidence="4" id="KW-1185">Reference proteome</keyword>
<keyword evidence="1" id="KW-0732">Signal</keyword>
<name>B8FIH7_DESAL</name>
<gene>
    <name evidence="3" type="ordered locus">Dalk_2274</name>
</gene>
<dbReference type="InterPro" id="IPR024370">
    <property type="entry name" value="PBP_domain"/>
</dbReference>
<proteinExistence type="predicted"/>
<sequence length="279" mass="30421">MLQPKTSFRKNGRIPSWGIMGVTIALCVLMSLAGSPAWATDVFTISSSSQVYEAFKDHGTERFEAKTGAKVQTDVMTSEEALARLVNGFSDMAAIAERLDAGLKRQGYVEIPVCTDEIALLTHVQTTVKNITKDQLQGIFSGDITNWNQLGGPDKPLVVIVPSENSAAFRNFERMVMEGRPMSWDVMVSKSTMAEDIIRRIPWSLTFVAQGATRGKPQGAKVLQVNGIGPGDEGYPYVQTYSLVTKGKPEGYAKVFIDLVFTDSVANHLKSLGMKPIAP</sequence>
<dbReference type="EMBL" id="CP001322">
    <property type="protein sequence ID" value="ACL03967.1"/>
    <property type="molecule type" value="Genomic_DNA"/>
</dbReference>
<dbReference type="Proteomes" id="UP000000739">
    <property type="component" value="Chromosome"/>
</dbReference>
<dbReference type="eggNOG" id="COG0226">
    <property type="taxonomic scope" value="Bacteria"/>
</dbReference>
<organism evidence="3 4">
    <name type="scientific">Desulfatibacillum aliphaticivorans</name>
    <dbReference type="NCBI Taxonomy" id="218208"/>
    <lineage>
        <taxon>Bacteria</taxon>
        <taxon>Pseudomonadati</taxon>
        <taxon>Thermodesulfobacteriota</taxon>
        <taxon>Desulfobacteria</taxon>
        <taxon>Desulfobacterales</taxon>
        <taxon>Desulfatibacillaceae</taxon>
        <taxon>Desulfatibacillum</taxon>
    </lineage>
</organism>
<protein>
    <submittedName>
        <fullName evidence="3">ABC-type phosphate transport system periplasmic component-like protein</fullName>
    </submittedName>
</protein>
<dbReference type="Gene3D" id="3.40.190.10">
    <property type="entry name" value="Periplasmic binding protein-like II"/>
    <property type="match status" value="2"/>
</dbReference>
<dbReference type="KEGG" id="dal:Dalk_2274"/>
<dbReference type="HOGENOM" id="CLU_026228_5_1_7"/>
<reference evidence="3 4" key="1">
    <citation type="journal article" date="2012" name="Environ. Microbiol.">
        <title>The genome sequence of Desulfatibacillum alkenivorans AK-01: a blueprint for anaerobic alkane oxidation.</title>
        <authorList>
            <person name="Callaghan A.V."/>
            <person name="Morris B.E."/>
            <person name="Pereira I.A."/>
            <person name="McInerney M.J."/>
            <person name="Austin R.N."/>
            <person name="Groves J.T."/>
            <person name="Kukor J.J."/>
            <person name="Suflita J.M."/>
            <person name="Young L.Y."/>
            <person name="Zylstra G.J."/>
            <person name="Wawrik B."/>
        </authorList>
    </citation>
    <scope>NUCLEOTIDE SEQUENCE [LARGE SCALE GENOMIC DNA]</scope>
    <source>
        <strain evidence="3 4">AK-01</strain>
    </source>
</reference>
<dbReference type="AlphaFoldDB" id="B8FIH7"/>
<dbReference type="PANTHER" id="PTHR30570">
    <property type="entry name" value="PERIPLASMIC PHOSPHATE BINDING COMPONENT OF PHOSPHATE ABC TRANSPORTER"/>
    <property type="match status" value="1"/>
</dbReference>